<dbReference type="PRINTS" id="PR00792">
    <property type="entry name" value="PEPSIN"/>
</dbReference>
<dbReference type="PANTHER" id="PTHR47966">
    <property type="entry name" value="BETA-SITE APP-CLEAVING ENZYME, ISOFORM A-RELATED"/>
    <property type="match status" value="1"/>
</dbReference>
<evidence type="ECO:0000313" key="8">
    <source>
        <dbReference type="Proteomes" id="UP000886653"/>
    </source>
</evidence>
<dbReference type="Pfam" id="PF00026">
    <property type="entry name" value="Asp"/>
    <property type="match status" value="1"/>
</dbReference>
<reference evidence="7" key="1">
    <citation type="submission" date="2013-11" db="EMBL/GenBank/DDBJ databases">
        <title>Genome sequence of the fusiform rust pathogen reveals effectors for host alternation and coevolution with pine.</title>
        <authorList>
            <consortium name="DOE Joint Genome Institute"/>
            <person name="Smith K."/>
            <person name="Pendleton A."/>
            <person name="Kubisiak T."/>
            <person name="Anderson C."/>
            <person name="Salamov A."/>
            <person name="Aerts A."/>
            <person name="Riley R."/>
            <person name="Clum A."/>
            <person name="Lindquist E."/>
            <person name="Ence D."/>
            <person name="Campbell M."/>
            <person name="Kronenberg Z."/>
            <person name="Feau N."/>
            <person name="Dhillon B."/>
            <person name="Hamelin R."/>
            <person name="Burleigh J."/>
            <person name="Smith J."/>
            <person name="Yandell M."/>
            <person name="Nelson C."/>
            <person name="Grigoriev I."/>
            <person name="Davis J."/>
        </authorList>
    </citation>
    <scope>NUCLEOTIDE SEQUENCE</scope>
    <source>
        <strain evidence="7">G11</strain>
    </source>
</reference>
<evidence type="ECO:0000256" key="3">
    <source>
        <dbReference type="PIRSR" id="PIRSR601461-1"/>
    </source>
</evidence>
<dbReference type="OrthoDB" id="660550at2759"/>
<feature type="active site" evidence="3">
    <location>
        <position position="145"/>
    </location>
</feature>
<keyword evidence="5" id="KW-0732">Signal</keyword>
<dbReference type="PROSITE" id="PS51767">
    <property type="entry name" value="PEPTIDASE_A1"/>
    <property type="match status" value="1"/>
</dbReference>
<dbReference type="PANTHER" id="PTHR47966:SF51">
    <property type="entry name" value="BETA-SITE APP-CLEAVING ENZYME, ISOFORM A-RELATED"/>
    <property type="match status" value="1"/>
</dbReference>
<evidence type="ECO:0000256" key="4">
    <source>
        <dbReference type="RuleBase" id="RU000454"/>
    </source>
</evidence>
<name>A0A9P6NN92_9BASI</name>
<feature type="active site" evidence="3">
    <location>
        <position position="323"/>
    </location>
</feature>
<dbReference type="Gene3D" id="2.40.70.10">
    <property type="entry name" value="Acid Proteases"/>
    <property type="match status" value="2"/>
</dbReference>
<keyword evidence="4" id="KW-0378">Hydrolase</keyword>
<dbReference type="AlphaFoldDB" id="A0A9P6NN92"/>
<organism evidence="7 8">
    <name type="scientific">Cronartium quercuum f. sp. fusiforme G11</name>
    <dbReference type="NCBI Taxonomy" id="708437"/>
    <lineage>
        <taxon>Eukaryota</taxon>
        <taxon>Fungi</taxon>
        <taxon>Dikarya</taxon>
        <taxon>Basidiomycota</taxon>
        <taxon>Pucciniomycotina</taxon>
        <taxon>Pucciniomycetes</taxon>
        <taxon>Pucciniales</taxon>
        <taxon>Coleosporiaceae</taxon>
        <taxon>Cronartium</taxon>
    </lineage>
</organism>
<feature type="signal peptide" evidence="5">
    <location>
        <begin position="1"/>
        <end position="29"/>
    </location>
</feature>
<comment type="similarity">
    <text evidence="1 4">Belongs to the peptidase A1 family.</text>
</comment>
<evidence type="ECO:0000256" key="2">
    <source>
        <dbReference type="ARBA" id="ARBA00022750"/>
    </source>
</evidence>
<dbReference type="SUPFAM" id="SSF50630">
    <property type="entry name" value="Acid proteases"/>
    <property type="match status" value="1"/>
</dbReference>
<evidence type="ECO:0000259" key="6">
    <source>
        <dbReference type="PROSITE" id="PS51767"/>
    </source>
</evidence>
<dbReference type="GO" id="GO:0004190">
    <property type="term" value="F:aspartic-type endopeptidase activity"/>
    <property type="evidence" value="ECO:0007669"/>
    <property type="project" value="UniProtKB-KW"/>
</dbReference>
<proteinExistence type="inferred from homology"/>
<sequence>MSITVYPVAFCLHALFLILSLTFQNNVLGLPFSSVDQLISVNVQLLDRTPWLTSSMNSYHSVHQIGHIAQQIYARDCKRAAHLILPTRASVQSPSTESMKLKMSVEMHNLEDTHPTTVVATNTIVSYLADIKVGVNGQSFKLIIDTGSSNTWIGSRKPLQRTSSTVLTGTKFSISYGSGSAWGDEVLDNISLSPSTTVKQSIGIASKSYGFSDVDGILGVGPSKLTLGTQSVSKQEVPTIIDTLFRAKKISRPILGVSFVPTRGDVTQNGRLTFGGVDNSLFLGQMAWIPRTSTKPSSSYYGVNLTITAAGSPIMVNKAGIMDTGTTLILLPNEAFDRYVAKIPNATVLDDGLVMFPESSIHHIPQLGFDFGVFHATLSAEQQVLPMEEAHYFGASTSKRFSYVAALGTPAGEGLDFIIGQKFLEHYYTAYNSKTGAVGIAPSAVKGR</sequence>
<feature type="chain" id="PRO_5040417838" description="Peptidase A1 domain-containing protein" evidence="5">
    <location>
        <begin position="30"/>
        <end position="448"/>
    </location>
</feature>
<keyword evidence="4" id="KW-0645">Protease</keyword>
<accession>A0A9P6NN92</accession>
<keyword evidence="8" id="KW-1185">Reference proteome</keyword>
<evidence type="ECO:0000256" key="1">
    <source>
        <dbReference type="ARBA" id="ARBA00007447"/>
    </source>
</evidence>
<dbReference type="CDD" id="cd05471">
    <property type="entry name" value="pepsin_like"/>
    <property type="match status" value="1"/>
</dbReference>
<dbReference type="PROSITE" id="PS00141">
    <property type="entry name" value="ASP_PROTEASE"/>
    <property type="match status" value="1"/>
</dbReference>
<keyword evidence="2 4" id="KW-0064">Aspartyl protease</keyword>
<dbReference type="InterPro" id="IPR001461">
    <property type="entry name" value="Aspartic_peptidase_A1"/>
</dbReference>
<dbReference type="InterPro" id="IPR033121">
    <property type="entry name" value="PEPTIDASE_A1"/>
</dbReference>
<feature type="domain" description="Peptidase A1" evidence="6">
    <location>
        <begin position="127"/>
        <end position="441"/>
    </location>
</feature>
<dbReference type="EMBL" id="MU167251">
    <property type="protein sequence ID" value="KAG0147168.1"/>
    <property type="molecule type" value="Genomic_DNA"/>
</dbReference>
<dbReference type="Proteomes" id="UP000886653">
    <property type="component" value="Unassembled WGS sequence"/>
</dbReference>
<dbReference type="GO" id="GO:0006508">
    <property type="term" value="P:proteolysis"/>
    <property type="evidence" value="ECO:0007669"/>
    <property type="project" value="UniProtKB-KW"/>
</dbReference>
<gene>
    <name evidence="7" type="ORF">CROQUDRAFT_670709</name>
</gene>
<dbReference type="InterPro" id="IPR034164">
    <property type="entry name" value="Pepsin-like_dom"/>
</dbReference>
<dbReference type="InterPro" id="IPR021109">
    <property type="entry name" value="Peptidase_aspartic_dom_sf"/>
</dbReference>
<protein>
    <recommendedName>
        <fullName evidence="6">Peptidase A1 domain-containing protein</fullName>
    </recommendedName>
</protein>
<evidence type="ECO:0000256" key="5">
    <source>
        <dbReference type="SAM" id="SignalP"/>
    </source>
</evidence>
<comment type="caution">
    <text evidence="7">The sequence shown here is derived from an EMBL/GenBank/DDBJ whole genome shotgun (WGS) entry which is preliminary data.</text>
</comment>
<evidence type="ECO:0000313" key="7">
    <source>
        <dbReference type="EMBL" id="KAG0147168.1"/>
    </source>
</evidence>
<dbReference type="InterPro" id="IPR001969">
    <property type="entry name" value="Aspartic_peptidase_AS"/>
</dbReference>